<name>A0A4U0W322_9PEZI</name>
<evidence type="ECO:0000313" key="4">
    <source>
        <dbReference type="Proteomes" id="UP000308768"/>
    </source>
</evidence>
<dbReference type="InterPro" id="IPR051450">
    <property type="entry name" value="Gfo/Idh/MocA_Oxidoreductases"/>
</dbReference>
<evidence type="ECO:0000259" key="1">
    <source>
        <dbReference type="Pfam" id="PF01408"/>
    </source>
</evidence>
<proteinExistence type="predicted"/>
<organism evidence="3 4">
    <name type="scientific">Cryomyces minteri</name>
    <dbReference type="NCBI Taxonomy" id="331657"/>
    <lineage>
        <taxon>Eukaryota</taxon>
        <taxon>Fungi</taxon>
        <taxon>Dikarya</taxon>
        <taxon>Ascomycota</taxon>
        <taxon>Pezizomycotina</taxon>
        <taxon>Dothideomycetes</taxon>
        <taxon>Dothideomycetes incertae sedis</taxon>
        <taxon>Cryomyces</taxon>
    </lineage>
</organism>
<dbReference type="Gene3D" id="3.40.50.720">
    <property type="entry name" value="NAD(P)-binding Rossmann-like Domain"/>
    <property type="match status" value="1"/>
</dbReference>
<gene>
    <name evidence="3" type="ORF">B0A49_10859</name>
</gene>
<dbReference type="Pfam" id="PF02894">
    <property type="entry name" value="GFO_IDH_MocA_C"/>
    <property type="match status" value="1"/>
</dbReference>
<dbReference type="SUPFAM" id="SSF51735">
    <property type="entry name" value="NAD(P)-binding Rossmann-fold domains"/>
    <property type="match status" value="1"/>
</dbReference>
<dbReference type="Pfam" id="PF01408">
    <property type="entry name" value="GFO_IDH_MocA"/>
    <property type="match status" value="1"/>
</dbReference>
<dbReference type="Gene3D" id="3.30.360.10">
    <property type="entry name" value="Dihydrodipicolinate Reductase, domain 2"/>
    <property type="match status" value="1"/>
</dbReference>
<accession>A0A4U0W322</accession>
<dbReference type="Proteomes" id="UP000308768">
    <property type="component" value="Unassembled WGS sequence"/>
</dbReference>
<feature type="domain" description="Gfo/Idh/MocA-like oxidoreductase N-terminal" evidence="1">
    <location>
        <begin position="28"/>
        <end position="146"/>
    </location>
</feature>
<dbReference type="SUPFAM" id="SSF55347">
    <property type="entry name" value="Glyceraldehyde-3-phosphate dehydrogenase-like, C-terminal domain"/>
    <property type="match status" value="1"/>
</dbReference>
<dbReference type="AlphaFoldDB" id="A0A4U0W322"/>
<dbReference type="PANTHER" id="PTHR43377">
    <property type="entry name" value="BILIVERDIN REDUCTASE A"/>
    <property type="match status" value="1"/>
</dbReference>
<evidence type="ECO:0000259" key="2">
    <source>
        <dbReference type="Pfam" id="PF02894"/>
    </source>
</evidence>
<evidence type="ECO:0000313" key="3">
    <source>
        <dbReference type="EMBL" id="TKA56363.1"/>
    </source>
</evidence>
<feature type="non-terminal residue" evidence="3">
    <location>
        <position position="365"/>
    </location>
</feature>
<dbReference type="InterPro" id="IPR036291">
    <property type="entry name" value="NAD(P)-bd_dom_sf"/>
</dbReference>
<sequence length="365" mass="39966">MPPSAVINLYPTSRRDVEESQSDQFPKVKVALIGSGTIGPRHAHFIQKNKETTLVAIVDPGKQGQIVAANFGAPYFPSVSELLKSSDIPDAAIICTPNHTHAAISKELIDKGIHILVEKPLSDDLEDGASIVEYAKAARVKLLVGHHRRFNPHLLEAKRVFPTLGKIIMVNGLWTTQKAASYFASPAEWRRGATGGPVLINMIHEIDILQYLLGPIVRVKAERSASERGYEAEEGGVLTLRFANGIVGSFAFCDNVPSPYSYEAGVGEGAFPLSGMDFFRIFGSEASLSLPDMKRFSYDRSEEKGWWVPLTVDVLKVDTKTPAFEAQLKHFVRVVRGQEEPRCTGEEALRALLVANAIKKAMTTG</sequence>
<dbReference type="EMBL" id="NAJN01002175">
    <property type="protein sequence ID" value="TKA56363.1"/>
    <property type="molecule type" value="Genomic_DNA"/>
</dbReference>
<reference evidence="3 4" key="1">
    <citation type="submission" date="2017-03" db="EMBL/GenBank/DDBJ databases">
        <title>Genomes of endolithic fungi from Antarctica.</title>
        <authorList>
            <person name="Coleine C."/>
            <person name="Masonjones S."/>
            <person name="Stajich J.E."/>
        </authorList>
    </citation>
    <scope>NUCLEOTIDE SEQUENCE [LARGE SCALE GENOMIC DNA]</scope>
    <source>
        <strain evidence="3 4">CCFEE 5187</strain>
    </source>
</reference>
<keyword evidence="4" id="KW-1185">Reference proteome</keyword>
<comment type="caution">
    <text evidence="3">The sequence shown here is derived from an EMBL/GenBank/DDBJ whole genome shotgun (WGS) entry which is preliminary data.</text>
</comment>
<dbReference type="OrthoDB" id="446809at2759"/>
<dbReference type="GO" id="GO:0000166">
    <property type="term" value="F:nucleotide binding"/>
    <property type="evidence" value="ECO:0007669"/>
    <property type="project" value="InterPro"/>
</dbReference>
<evidence type="ECO:0008006" key="5">
    <source>
        <dbReference type="Google" id="ProtNLM"/>
    </source>
</evidence>
<dbReference type="InterPro" id="IPR004104">
    <property type="entry name" value="Gfo/Idh/MocA-like_OxRdtase_C"/>
</dbReference>
<protein>
    <recommendedName>
        <fullName evidence="5">Gfo/Idh/MocA-like oxidoreductase N-terminal domain-containing protein</fullName>
    </recommendedName>
</protein>
<dbReference type="STRING" id="331657.A0A4U0W322"/>
<dbReference type="InterPro" id="IPR000683">
    <property type="entry name" value="Gfo/Idh/MocA-like_OxRdtase_N"/>
</dbReference>
<feature type="domain" description="Gfo/Idh/MocA-like oxidoreductase C-terminal" evidence="2">
    <location>
        <begin position="164"/>
        <end position="364"/>
    </location>
</feature>
<dbReference type="PANTHER" id="PTHR43377:SF1">
    <property type="entry name" value="BILIVERDIN REDUCTASE A"/>
    <property type="match status" value="1"/>
</dbReference>